<dbReference type="PANTHER" id="PTHR11786">
    <property type="entry name" value="N-HYDROXYARYLAMINE O-ACETYLTRANSFERASE"/>
    <property type="match status" value="1"/>
</dbReference>
<protein>
    <submittedName>
        <fullName evidence="2">Putative tpa: arylamine n-acetyltransferase 2 protein</fullName>
    </submittedName>
</protein>
<proteinExistence type="inferred from homology"/>
<name>R1ERN2_BOTPV</name>
<sequence length="425" mass="46975">MPLSIQLRNWTLTAEHWDAPTNINDASAIAAKHNTTHALPSLTSWTAIPGLENASGVGRYATSFHWPPPGGADGARIRFSHVLHAVAVRVNGHRLPPLDCSAPDADVGPHLVAGVNEVVVVVPATMWNYLRSIFSRLVHLTRYLDYIVLPAQYRSQIHAGKPLTLDLLSTILTYHICAFPYENLDLHYASADPPNIPIDIESIFRKSTGAYGRGGYCMENSIFFNYVLRTLGFDAYLVGARARPRVNGIPTGDFTGWMHVVNIVTLPSESGSADSTTPAKYMCDVGFGGDMPTVPVPLVTPSPVLHNSIGTQEIRLERGRIPGMRAPESSGQAFWIYQYRNAGDQPWHAAFCFTETEFLERDLEVLNWYTSRDPRCFQTFTLLVVKFLMRGGEEGGKGEVYGKLMLVNDEVKENLGERGDCREGS</sequence>
<dbReference type="InterPro" id="IPR038765">
    <property type="entry name" value="Papain-like_cys_pep_sf"/>
</dbReference>
<dbReference type="KEGG" id="npa:UCRNP2_2986"/>
<dbReference type="Gene3D" id="3.30.2140.20">
    <property type="match status" value="1"/>
</dbReference>
<dbReference type="PANTHER" id="PTHR11786:SF0">
    <property type="entry name" value="ARYLAMINE N-ACETYLTRANSFERASE 4-RELATED"/>
    <property type="match status" value="1"/>
</dbReference>
<dbReference type="SUPFAM" id="SSF54001">
    <property type="entry name" value="Cysteine proteinases"/>
    <property type="match status" value="1"/>
</dbReference>
<evidence type="ECO:0000313" key="3">
    <source>
        <dbReference type="Proteomes" id="UP000013521"/>
    </source>
</evidence>
<dbReference type="OrthoDB" id="10260017at2759"/>
<gene>
    <name evidence="2" type="ORF">UCRNP2_2986</name>
</gene>
<dbReference type="Pfam" id="PF00797">
    <property type="entry name" value="Acetyltransf_2"/>
    <property type="match status" value="1"/>
</dbReference>
<dbReference type="GO" id="GO:0016407">
    <property type="term" value="F:acetyltransferase activity"/>
    <property type="evidence" value="ECO:0007669"/>
    <property type="project" value="InterPro"/>
</dbReference>
<dbReference type="eggNOG" id="ENOG502S76B">
    <property type="taxonomic scope" value="Eukaryota"/>
</dbReference>
<dbReference type="InterPro" id="IPR008979">
    <property type="entry name" value="Galactose-bd-like_sf"/>
</dbReference>
<dbReference type="SUPFAM" id="SSF49785">
    <property type="entry name" value="Galactose-binding domain-like"/>
    <property type="match status" value="1"/>
</dbReference>
<reference evidence="3" key="1">
    <citation type="journal article" date="2013" name="Genome Announc.">
        <title>Draft genome sequence of Neofusicoccum parvum isolate UCR-NP2, a fungal vascular pathogen associated with grapevine cankers.</title>
        <authorList>
            <person name="Blanco-Ulate B."/>
            <person name="Rolshausen P."/>
            <person name="Cantu D."/>
        </authorList>
    </citation>
    <scope>NUCLEOTIDE SEQUENCE [LARGE SCALE GENOMIC DNA]</scope>
    <source>
        <strain evidence="3">UCR-NP2</strain>
    </source>
</reference>
<dbReference type="HOGENOM" id="CLU_645560_0_0_1"/>
<dbReference type="InterPro" id="IPR053710">
    <property type="entry name" value="Arylamine_NAT_domain_sf"/>
</dbReference>
<organism evidence="2 3">
    <name type="scientific">Botryosphaeria parva (strain UCR-NP2)</name>
    <name type="common">Grapevine canker fungus</name>
    <name type="synonym">Neofusicoccum parvum</name>
    <dbReference type="NCBI Taxonomy" id="1287680"/>
    <lineage>
        <taxon>Eukaryota</taxon>
        <taxon>Fungi</taxon>
        <taxon>Dikarya</taxon>
        <taxon>Ascomycota</taxon>
        <taxon>Pezizomycotina</taxon>
        <taxon>Dothideomycetes</taxon>
        <taxon>Dothideomycetes incertae sedis</taxon>
        <taxon>Botryosphaeriales</taxon>
        <taxon>Botryosphaeriaceae</taxon>
        <taxon>Neofusicoccum</taxon>
    </lineage>
</organism>
<evidence type="ECO:0000313" key="2">
    <source>
        <dbReference type="EMBL" id="EOD50247.1"/>
    </source>
</evidence>
<dbReference type="AlphaFoldDB" id="R1ERN2"/>
<keyword evidence="2" id="KW-0808">Transferase</keyword>
<dbReference type="Proteomes" id="UP000013521">
    <property type="component" value="Unassembled WGS sequence"/>
</dbReference>
<accession>R1ERN2</accession>
<comment type="similarity">
    <text evidence="1">Belongs to the arylamine N-acetyltransferase family.</text>
</comment>
<dbReference type="InterPro" id="IPR001447">
    <property type="entry name" value="Arylamine_N-AcTrfase"/>
</dbReference>
<dbReference type="OMA" id="YMTGVRN"/>
<dbReference type="EMBL" id="KB916000">
    <property type="protein sequence ID" value="EOD50247.1"/>
    <property type="molecule type" value="Genomic_DNA"/>
</dbReference>
<evidence type="ECO:0000256" key="1">
    <source>
        <dbReference type="ARBA" id="ARBA00006547"/>
    </source>
</evidence>